<keyword evidence="4 5" id="KW-0574">Periplasm</keyword>
<dbReference type="AlphaFoldDB" id="A0A2P8EV70"/>
<evidence type="ECO:0000256" key="2">
    <source>
        <dbReference type="ARBA" id="ARBA00009820"/>
    </source>
</evidence>
<evidence type="ECO:0000313" key="8">
    <source>
        <dbReference type="Proteomes" id="UP000242133"/>
    </source>
</evidence>
<evidence type="ECO:0000256" key="5">
    <source>
        <dbReference type="HAMAP-Rule" id="MF_00671"/>
    </source>
</evidence>
<dbReference type="Gene3D" id="2.120.10.30">
    <property type="entry name" value="TolB, C-terminal domain"/>
    <property type="match status" value="1"/>
</dbReference>
<dbReference type="GO" id="GO:0051301">
    <property type="term" value="P:cell division"/>
    <property type="evidence" value="ECO:0007669"/>
    <property type="project" value="UniProtKB-UniRule"/>
</dbReference>
<feature type="domain" description="TolB N-terminal" evidence="6">
    <location>
        <begin position="25"/>
        <end position="127"/>
    </location>
</feature>
<comment type="subcellular location">
    <subcellularLocation>
        <location evidence="1 5">Periplasm</location>
    </subcellularLocation>
</comment>
<accession>A0A2P8EV70</accession>
<keyword evidence="3 5" id="KW-0732">Signal</keyword>
<dbReference type="GO" id="GO:0017038">
    <property type="term" value="P:protein import"/>
    <property type="evidence" value="ECO:0007669"/>
    <property type="project" value="InterPro"/>
</dbReference>
<dbReference type="SUPFAM" id="SSF52964">
    <property type="entry name" value="TolB, N-terminal domain"/>
    <property type="match status" value="1"/>
</dbReference>
<dbReference type="EMBL" id="PYGI01000012">
    <property type="protein sequence ID" value="PSL13373.1"/>
    <property type="molecule type" value="Genomic_DNA"/>
</dbReference>
<dbReference type="Pfam" id="PF07676">
    <property type="entry name" value="PD40"/>
    <property type="match status" value="3"/>
</dbReference>
<sequence precursor="true">MVIIKRYCVALLLMCVAVVARAELVVEVTQGVEAPTAIAVVPFGNETGGALTDDVAAIVQQDLQRSGFFEPMPRDNMLGFPVRRDEIFFRDWRIAKMDYVVIGQARPVAGGEVSLRFELHDVLREQALLSEQVTVARDGLRDGAHFIADRLFERLTGLKGAFSTKIVYVTAEQLSAQRQRFRLQLADWDGARSTTILESAEPIMSPVWSMDGSKLAYVSFETGKPAIYVQYLATGRRERIQSFPGLNGAPSWSPDGNSLALVLSRDGNPEIYVLDLLTKKLQRITRHYGIDTEPSWAPDGQSLTFTSDRGGQPQIYRLDLASRKLERLTFEGNYNARGRLTQDGRFLAMVHRSSGGGNGFDIAVQDLKTGRLDILTRSGMVESPSIAPNGSVVIYATQEGTRGVLSAVSLDGRVEFRMPAGSGDVREPAWSPYLR</sequence>
<gene>
    <name evidence="5" type="primary">tolB</name>
    <name evidence="7" type="ORF">CLV44_1128</name>
</gene>
<evidence type="ECO:0000259" key="6">
    <source>
        <dbReference type="Pfam" id="PF04052"/>
    </source>
</evidence>
<dbReference type="InterPro" id="IPR011042">
    <property type="entry name" value="6-blade_b-propeller_TolB-like"/>
</dbReference>
<dbReference type="NCBIfam" id="TIGR02800">
    <property type="entry name" value="propeller_TolB"/>
    <property type="match status" value="1"/>
</dbReference>
<keyword evidence="8" id="KW-1185">Reference proteome</keyword>
<evidence type="ECO:0000256" key="1">
    <source>
        <dbReference type="ARBA" id="ARBA00004418"/>
    </source>
</evidence>
<dbReference type="PANTHER" id="PTHR36842">
    <property type="entry name" value="PROTEIN TOLB HOMOLOG"/>
    <property type="match status" value="1"/>
</dbReference>
<reference evidence="7 8" key="1">
    <citation type="submission" date="2018-03" db="EMBL/GenBank/DDBJ databases">
        <title>Genomic Encyclopedia of Archaeal and Bacterial Type Strains, Phase II (KMG-II): from individual species to whole genera.</title>
        <authorList>
            <person name="Goeker M."/>
        </authorList>
    </citation>
    <scope>NUCLEOTIDE SEQUENCE [LARGE SCALE GENOMIC DNA]</scope>
    <source>
        <strain evidence="7 8">DSM 17586</strain>
    </source>
</reference>
<feature type="chain" id="PRO_5015206207" description="Tol-Pal system protein TolB" evidence="5">
    <location>
        <begin position="23"/>
        <end position="435"/>
    </location>
</feature>
<evidence type="ECO:0000313" key="7">
    <source>
        <dbReference type="EMBL" id="PSL13373.1"/>
    </source>
</evidence>
<organism evidence="7 8">
    <name type="scientific">Marinobacterium halophilum</name>
    <dbReference type="NCBI Taxonomy" id="267374"/>
    <lineage>
        <taxon>Bacteria</taxon>
        <taxon>Pseudomonadati</taxon>
        <taxon>Pseudomonadota</taxon>
        <taxon>Gammaproteobacteria</taxon>
        <taxon>Oceanospirillales</taxon>
        <taxon>Oceanospirillaceae</taxon>
        <taxon>Marinobacterium</taxon>
    </lineage>
</organism>
<comment type="function">
    <text evidence="5">Part of the Tol-Pal system, which plays a role in outer membrane invagination during cell division and is important for maintaining outer membrane integrity.</text>
</comment>
<name>A0A2P8EV70_9GAMM</name>
<dbReference type="InterPro" id="IPR011659">
    <property type="entry name" value="WD40"/>
</dbReference>
<protein>
    <recommendedName>
        <fullName evidence="5">Tol-Pal system protein TolB</fullName>
    </recommendedName>
</protein>
<dbReference type="Gene3D" id="3.40.50.10070">
    <property type="entry name" value="TolB, N-terminal domain"/>
    <property type="match status" value="1"/>
</dbReference>
<dbReference type="GO" id="GO:0042597">
    <property type="term" value="C:periplasmic space"/>
    <property type="evidence" value="ECO:0007669"/>
    <property type="project" value="UniProtKB-SubCell"/>
</dbReference>
<comment type="caution">
    <text evidence="7">The sequence shown here is derived from an EMBL/GenBank/DDBJ whole genome shotgun (WGS) entry which is preliminary data.</text>
</comment>
<dbReference type="HAMAP" id="MF_00671">
    <property type="entry name" value="TolB"/>
    <property type="match status" value="1"/>
</dbReference>
<comment type="subunit">
    <text evidence="5">The Tol-Pal system is composed of five core proteins: the inner membrane proteins TolA, TolQ and TolR, the periplasmic protein TolB and the outer membrane protein Pal. They form a network linking the inner and outer membranes and the peptidoglycan layer.</text>
</comment>
<feature type="signal peptide" evidence="5">
    <location>
        <begin position="1"/>
        <end position="22"/>
    </location>
</feature>
<comment type="similarity">
    <text evidence="2 5">Belongs to the TolB family.</text>
</comment>
<dbReference type="SUPFAM" id="SSF69304">
    <property type="entry name" value="Tricorn protease N-terminal domain"/>
    <property type="match status" value="1"/>
</dbReference>
<evidence type="ECO:0000256" key="4">
    <source>
        <dbReference type="ARBA" id="ARBA00022764"/>
    </source>
</evidence>
<dbReference type="Pfam" id="PF04052">
    <property type="entry name" value="TolB_N"/>
    <property type="match status" value="1"/>
</dbReference>
<dbReference type="InterPro" id="IPR007195">
    <property type="entry name" value="TolB_N"/>
</dbReference>
<evidence type="ECO:0000256" key="3">
    <source>
        <dbReference type="ARBA" id="ARBA00022729"/>
    </source>
</evidence>
<dbReference type="Proteomes" id="UP000242133">
    <property type="component" value="Unassembled WGS sequence"/>
</dbReference>
<dbReference type="PANTHER" id="PTHR36842:SF1">
    <property type="entry name" value="PROTEIN TOLB"/>
    <property type="match status" value="1"/>
</dbReference>
<proteinExistence type="inferred from homology"/>
<dbReference type="InterPro" id="IPR014167">
    <property type="entry name" value="Tol-Pal_TolB"/>
</dbReference>
<keyword evidence="5" id="KW-0132">Cell division</keyword>
<keyword evidence="5" id="KW-0131">Cell cycle</keyword>